<reference evidence="2" key="1">
    <citation type="submission" date="2022-11" db="EMBL/GenBank/DDBJ databases">
        <authorList>
            <person name="Petersen C."/>
        </authorList>
    </citation>
    <scope>NUCLEOTIDE SEQUENCE</scope>
    <source>
        <strain evidence="2">IBT 21917</strain>
    </source>
</reference>
<dbReference type="AlphaFoldDB" id="A0A9W9IC81"/>
<proteinExistence type="predicted"/>
<keyword evidence="1" id="KW-0732">Signal</keyword>
<accession>A0A9W9IC81</accession>
<feature type="signal peptide" evidence="1">
    <location>
        <begin position="1"/>
        <end position="15"/>
    </location>
</feature>
<organism evidence="2 3">
    <name type="scientific">Penicillium capsulatum</name>
    <dbReference type="NCBI Taxonomy" id="69766"/>
    <lineage>
        <taxon>Eukaryota</taxon>
        <taxon>Fungi</taxon>
        <taxon>Dikarya</taxon>
        <taxon>Ascomycota</taxon>
        <taxon>Pezizomycotina</taxon>
        <taxon>Eurotiomycetes</taxon>
        <taxon>Eurotiomycetidae</taxon>
        <taxon>Eurotiales</taxon>
        <taxon>Aspergillaceae</taxon>
        <taxon>Penicillium</taxon>
    </lineage>
</organism>
<sequence>MRFLEILLFVGSATAVKQWYMRVWKEPGCPTSDSDYALGSHGVSDDLEIIHDRNDEFTGKSWKMEGLDTSVFVLHACDKQYCRKADTIYDSSEPGNSGSTGCRTDDIASYVVSNVGTKWD</sequence>
<dbReference type="EMBL" id="JAPQKO010000003">
    <property type="protein sequence ID" value="KAJ5173284.1"/>
    <property type="molecule type" value="Genomic_DNA"/>
</dbReference>
<protein>
    <submittedName>
        <fullName evidence="2">Uncharacterized protein</fullName>
    </submittedName>
</protein>
<evidence type="ECO:0000313" key="2">
    <source>
        <dbReference type="EMBL" id="KAJ5173284.1"/>
    </source>
</evidence>
<comment type="caution">
    <text evidence="2">The sequence shown here is derived from an EMBL/GenBank/DDBJ whole genome shotgun (WGS) entry which is preliminary data.</text>
</comment>
<feature type="chain" id="PRO_5040860143" evidence="1">
    <location>
        <begin position="16"/>
        <end position="120"/>
    </location>
</feature>
<gene>
    <name evidence="2" type="ORF">N7492_005877</name>
</gene>
<evidence type="ECO:0000256" key="1">
    <source>
        <dbReference type="SAM" id="SignalP"/>
    </source>
</evidence>
<name>A0A9W9IC81_9EURO</name>
<dbReference type="Proteomes" id="UP001146351">
    <property type="component" value="Unassembled WGS sequence"/>
</dbReference>
<keyword evidence="3" id="KW-1185">Reference proteome</keyword>
<reference evidence="2" key="2">
    <citation type="journal article" date="2023" name="IMA Fungus">
        <title>Comparative genomic study of the Penicillium genus elucidates a diverse pangenome and 15 lateral gene transfer events.</title>
        <authorList>
            <person name="Petersen C."/>
            <person name="Sorensen T."/>
            <person name="Nielsen M.R."/>
            <person name="Sondergaard T.E."/>
            <person name="Sorensen J.L."/>
            <person name="Fitzpatrick D.A."/>
            <person name="Frisvad J.C."/>
            <person name="Nielsen K.L."/>
        </authorList>
    </citation>
    <scope>NUCLEOTIDE SEQUENCE</scope>
    <source>
        <strain evidence="2">IBT 21917</strain>
    </source>
</reference>
<evidence type="ECO:0000313" key="3">
    <source>
        <dbReference type="Proteomes" id="UP001146351"/>
    </source>
</evidence>